<keyword evidence="10 14" id="KW-0472">Membrane</keyword>
<evidence type="ECO:0000256" key="12">
    <source>
        <dbReference type="ARBA" id="ARBA00023180"/>
    </source>
</evidence>
<evidence type="ECO:0000256" key="10">
    <source>
        <dbReference type="ARBA" id="ARBA00023136"/>
    </source>
</evidence>
<feature type="transmembrane region" description="Helical" evidence="14">
    <location>
        <begin position="210"/>
        <end position="233"/>
    </location>
</feature>
<evidence type="ECO:0000256" key="13">
    <source>
        <dbReference type="SAM" id="MobiDB-lite"/>
    </source>
</evidence>
<evidence type="ECO:0000313" key="15">
    <source>
        <dbReference type="EMBL" id="AAM22138.1"/>
    </source>
</evidence>
<reference evidence="15 16" key="1">
    <citation type="journal article" date="1999" name="J. Gen. Virol.">
        <title>Detection of two novel porcine herpesviruses with high similarity to gammaherpesviruses.</title>
        <authorList>
            <person name="Ehlers B."/>
            <person name="Ulrich S."/>
            <person name="Goltz M."/>
        </authorList>
    </citation>
    <scope>NUCLEOTIDE SEQUENCE [LARGE SCALE GENOMIC DNA]</scope>
    <source>
        <strain evidence="15">Sample #56</strain>
    </source>
</reference>
<dbReference type="Pfam" id="PF01528">
    <property type="entry name" value="Herpes_glycop"/>
    <property type="match status" value="1"/>
</dbReference>
<feature type="transmembrane region" description="Helical" evidence="14">
    <location>
        <begin position="270"/>
        <end position="288"/>
    </location>
</feature>
<accession>Q8JYC2</accession>
<dbReference type="InterPro" id="IPR000785">
    <property type="entry name" value="Herpes_glycop_M"/>
</dbReference>
<protein>
    <submittedName>
        <fullName evidence="15">Glycoprotein M</fullName>
    </submittedName>
</protein>
<keyword evidence="8 14" id="KW-1133">Transmembrane helix</keyword>
<evidence type="ECO:0000256" key="7">
    <source>
        <dbReference type="ARBA" id="ARBA00022879"/>
    </source>
</evidence>
<proteinExistence type="inferred from homology"/>
<dbReference type="HAMAP" id="MF_04035">
    <property type="entry name" value="HSV_GM"/>
    <property type="match status" value="1"/>
</dbReference>
<sequence>MKSSKNDIFIYKIWGKLLVLYIVMFICSTVVPIAAMFPGLGFPCYFNNLVNYSSIDLRGKNVAKHLTPTLFLEAPEMFFYVTVSFLADCCCMIYYLLGAFAIYRAKKHIDGLTVLSQWIFATGSPTLLFMSLLKLWTIQLFIQTLSYKHIYLATFIYSVHWLLSVLHTEFYITGISTTWTNAELRRSIPKGNLLEKIINTVKPVIMNINLIVLAMETLVFCLAFMMAIGNSFYVMVSDIVFGTINLYLVITLIWYFATEVWLQMYMKHQFGFYIGVVISSIILILPLVRYENIFIAAKIQKTIAINISVIPLLAFAAFILRLVRVIYSRKHVAYSALSSNVYDAVQFTKTPKSNTSPMYKQHENSSSILDEESETEFE</sequence>
<keyword evidence="3 14" id="KW-0812">Transmembrane</keyword>
<feature type="transmembrane region" description="Helical" evidence="14">
    <location>
        <begin position="77"/>
        <end position="97"/>
    </location>
</feature>
<dbReference type="OrthoDB" id="7915at10239"/>
<keyword evidence="2" id="KW-1048">Host nucleus</keyword>
<dbReference type="PRINTS" id="PR00333">
    <property type="entry name" value="HSVINTEGRLMP"/>
</dbReference>
<evidence type="ECO:0000256" key="14">
    <source>
        <dbReference type="SAM" id="Phobius"/>
    </source>
</evidence>
<feature type="transmembrane region" description="Helical" evidence="14">
    <location>
        <begin position="118"/>
        <end position="138"/>
    </location>
</feature>
<evidence type="ECO:0000256" key="5">
    <source>
        <dbReference type="ARBA" id="ARBA00022844"/>
    </source>
</evidence>
<reference evidence="15 16" key="4">
    <citation type="journal article" date="2007" name="J. Virol.">
        <title>Identification of novel rodent herpesviruses, including the first gammaherpesvirus of Mus musculus.</title>
        <authorList>
            <person name="Ehlers B."/>
            <person name="Kuchler J."/>
            <person name="Yasmum N."/>
            <person name="Dural G."/>
            <person name="Voigt S."/>
            <person name="Schmidt-Chanasit J."/>
            <person name="Jakel T."/>
            <person name="Matuschka F.R."/>
            <person name="Richter D."/>
            <person name="Essbauer S."/>
            <person name="Hughes D.J."/>
            <person name="Summers C."/>
            <person name="Bennett M."/>
            <person name="Stewart J.P."/>
            <person name="Ulrich R.G."/>
        </authorList>
    </citation>
    <scope>NUCLEOTIDE SEQUENCE [LARGE SCALE GENOMIC DNA]</scope>
    <source>
        <strain evidence="15">Sample #56</strain>
    </source>
</reference>
<evidence type="ECO:0000256" key="1">
    <source>
        <dbReference type="ARBA" id="ARBA00003017"/>
    </source>
</evidence>
<evidence type="ECO:0000256" key="4">
    <source>
        <dbReference type="ARBA" id="ARBA00022812"/>
    </source>
</evidence>
<feature type="compositionally biased region" description="Polar residues" evidence="13">
    <location>
        <begin position="353"/>
        <end position="368"/>
    </location>
</feature>
<evidence type="ECO:0000256" key="6">
    <source>
        <dbReference type="ARBA" id="ARBA00022870"/>
    </source>
</evidence>
<dbReference type="GO" id="GO:0019031">
    <property type="term" value="C:viral envelope"/>
    <property type="evidence" value="ECO:0007669"/>
    <property type="project" value="UniProtKB-KW"/>
</dbReference>
<feature type="region of interest" description="Disordered" evidence="13">
    <location>
        <begin position="353"/>
        <end position="378"/>
    </location>
</feature>
<evidence type="ECO:0000256" key="9">
    <source>
        <dbReference type="ARBA" id="ARBA00023046"/>
    </source>
</evidence>
<feature type="transmembrane region" description="Helical" evidence="14">
    <location>
        <begin position="303"/>
        <end position="323"/>
    </location>
</feature>
<keyword evidence="4" id="KW-1040">Host Golgi apparatus</keyword>
<feature type="compositionally biased region" description="Acidic residues" evidence="13">
    <location>
        <begin position="369"/>
        <end position="378"/>
    </location>
</feature>
<dbReference type="Proteomes" id="UP000243075">
    <property type="component" value="Segment"/>
</dbReference>
<keyword evidence="6" id="KW-1043">Host membrane</keyword>
<evidence type="ECO:0000256" key="8">
    <source>
        <dbReference type="ARBA" id="ARBA00022989"/>
    </source>
</evidence>
<name>Q8JYC2_9GAMA</name>
<feature type="transmembrane region" description="Helical" evidence="14">
    <location>
        <begin position="150"/>
        <end position="172"/>
    </location>
</feature>
<feature type="transmembrane region" description="Helical" evidence="14">
    <location>
        <begin position="20"/>
        <end position="42"/>
    </location>
</feature>
<reference evidence="15 16" key="3">
    <citation type="journal article" date="2002" name="Virology">
        <title>Sequence analysis of the genome of porcine lymphotropic herpesvirus 1 and gene expression during posttransplant lymphoproliferative disease of pigs.</title>
        <authorList>
            <person name="Goltz M."/>
            <person name="Ericsson T."/>
            <person name="Patience C."/>
            <person name="Huang C.A."/>
            <person name="Noack S."/>
            <person name="Sachs D.H."/>
            <person name="Ehlers B."/>
        </authorList>
    </citation>
    <scope>NUCLEOTIDE SEQUENCE [LARGE SCALE GENOMIC DNA]</scope>
    <source>
        <strain evidence="15">Sample #56</strain>
    </source>
</reference>
<keyword evidence="12" id="KW-0325">Glycoprotein</keyword>
<comment type="function">
    <text evidence="1">Envelope glycoprotein important for virion assembly and egress. Plays a role in the correct incorporation of gH-gL into virion membrane. Directs the glycoprotein N (gN) to the host trans-Golgi network.</text>
</comment>
<organism evidence="15 16">
    <name type="scientific">Suid gammaherpesvirus 3</name>
    <dbReference type="NCBI Taxonomy" id="1960249"/>
    <lineage>
        <taxon>Viruses</taxon>
        <taxon>Duplodnaviria</taxon>
        <taxon>Heunggongvirae</taxon>
        <taxon>Peploviricota</taxon>
        <taxon>Herviviricetes</taxon>
        <taxon>Herpesvirales</taxon>
        <taxon>Orthoherpesviridae</taxon>
        <taxon>Gammaherpesvirinae</taxon>
        <taxon>Macavirus</taxon>
        <taxon>Macavirus suidgamma3</taxon>
    </lineage>
</organism>
<reference evidence="15 16" key="2">
    <citation type="journal article" date="1999" name="J. Gen. Virol.">
        <title>Characterization of the DNA polymerase loci of the novel porcine lymphotropic herpesviruses 1 and 2 in domestic and feral pigs.</title>
        <authorList>
            <person name="Ulrich S."/>
            <person name="Goltz M."/>
            <person name="Ehlers B."/>
        </authorList>
    </citation>
    <scope>NUCLEOTIDE SEQUENCE [LARGE SCALE GENOMIC DNA]</scope>
    <source>
        <strain evidence="15">Sample #56</strain>
    </source>
</reference>
<keyword evidence="16" id="KW-1185">Reference proteome</keyword>
<evidence type="ECO:0000256" key="3">
    <source>
        <dbReference type="ARBA" id="ARBA00022692"/>
    </source>
</evidence>
<evidence type="ECO:0000313" key="16">
    <source>
        <dbReference type="Proteomes" id="UP000243075"/>
    </source>
</evidence>
<keyword evidence="7" id="KW-0261">Viral envelope protein</keyword>
<keyword evidence="5" id="KW-0946">Virion</keyword>
<feature type="transmembrane region" description="Helical" evidence="14">
    <location>
        <begin position="239"/>
        <end position="258"/>
    </location>
</feature>
<evidence type="ECO:0000256" key="2">
    <source>
        <dbReference type="ARBA" id="ARBA00022562"/>
    </source>
</evidence>
<keyword evidence="9" id="KW-1039">Host endosome</keyword>
<dbReference type="EMBL" id="AF478169">
    <property type="protein sequence ID" value="AAM22138.1"/>
    <property type="molecule type" value="Genomic_DNA"/>
</dbReference>
<evidence type="ECO:0000256" key="11">
    <source>
        <dbReference type="ARBA" id="ARBA00023157"/>
    </source>
</evidence>
<keyword evidence="11" id="KW-1015">Disulfide bond</keyword>